<sequence>MTNALDTTNLLSLKEISEEEDTVPPKLQCVSSDLWALSPTDVGFMSSIPPVSIQVDPKGPPPPKKISQYPLSRAKV</sequence>
<dbReference type="AlphaFoldDB" id="A0A974BPA2"/>
<protein>
    <submittedName>
        <fullName evidence="2">Uncharacterized protein</fullName>
    </submittedName>
</protein>
<dbReference type="Proteomes" id="UP000694892">
    <property type="component" value="Unassembled WGS sequence"/>
</dbReference>
<gene>
    <name evidence="2" type="ORF">XELAEV_18000299mg</name>
</gene>
<feature type="region of interest" description="Disordered" evidence="1">
    <location>
        <begin position="52"/>
        <end position="76"/>
    </location>
</feature>
<reference evidence="2" key="1">
    <citation type="submission" date="2016-05" db="EMBL/GenBank/DDBJ databases">
        <title>WGS assembly of Xenopus laevis.</title>
        <authorList>
            <person name="Session A."/>
            <person name="Uno Y."/>
            <person name="Kwon T."/>
            <person name="Chapman J."/>
            <person name="Toyoda A."/>
            <person name="Takahashi S."/>
            <person name="Fukui A."/>
            <person name="Hikosaka A."/>
            <person name="Putnam N."/>
            <person name="Stites J."/>
            <person name="Van Heeringen S."/>
            <person name="Quigley I."/>
            <person name="Heinz S."/>
            <person name="Hellsten U."/>
            <person name="Lyons J."/>
            <person name="Suzuki A."/>
            <person name="Kondo M."/>
            <person name="Ogino H."/>
            <person name="Ochi H."/>
            <person name="Bogdanovic O."/>
            <person name="Lister R."/>
            <person name="Georgiou G."/>
            <person name="Paranjpe S."/>
            <person name="Van Kruijsbergen I."/>
            <person name="Mozaffari S."/>
            <person name="Shu S."/>
            <person name="Schmutz J."/>
            <person name="Jenkins J."/>
            <person name="Grimwood J."/>
            <person name="Carlson J."/>
            <person name="Mitros T."/>
            <person name="Simakov O."/>
            <person name="Heald R."/>
            <person name="Miller K."/>
            <person name="Haudenschild C."/>
            <person name="Kuroki Y."/>
            <person name="Tanaka T."/>
            <person name="Michiue T."/>
            <person name="Watanabe M."/>
            <person name="Kinoshita T."/>
            <person name="Ohta Y."/>
            <person name="Mawaribuchi S."/>
            <person name="Suzuki Y."/>
            <person name="Haramoto Y."/>
            <person name="Yamamoto T."/>
            <person name="Takagi C."/>
            <person name="Kitzman J."/>
            <person name="Shendure J."/>
            <person name="Nakayama T."/>
            <person name="Izutsu Y."/>
            <person name="Robert J."/>
            <person name="Dichmann D."/>
            <person name="Flajnik M."/>
            <person name="Houston D."/>
            <person name="Marcotte E."/>
            <person name="Wallingford J."/>
            <person name="Ito Y."/>
            <person name="Asashima M."/>
            <person name="Ueno N."/>
            <person name="Matsuda Y."/>
            <person name="Jan Veenstra G."/>
            <person name="Fujiyama A."/>
            <person name="Harland R."/>
            <person name="Taira M."/>
            <person name="Rokhsar D.S."/>
        </authorList>
    </citation>
    <scope>NUCLEOTIDE SEQUENCE</scope>
    <source>
        <strain evidence="2">J</strain>
        <tissue evidence="2">Blood</tissue>
    </source>
</reference>
<evidence type="ECO:0000256" key="1">
    <source>
        <dbReference type="SAM" id="MobiDB-lite"/>
    </source>
</evidence>
<dbReference type="EMBL" id="KV479262">
    <property type="protein sequence ID" value="OCT55644.1"/>
    <property type="molecule type" value="Genomic_DNA"/>
</dbReference>
<organism evidence="2">
    <name type="scientific">Xenopus laevis</name>
    <name type="common">African clawed frog</name>
    <dbReference type="NCBI Taxonomy" id="8355"/>
    <lineage>
        <taxon>Eukaryota</taxon>
        <taxon>Metazoa</taxon>
        <taxon>Chordata</taxon>
        <taxon>Craniata</taxon>
        <taxon>Vertebrata</taxon>
        <taxon>Euteleostomi</taxon>
        <taxon>Amphibia</taxon>
        <taxon>Batrachia</taxon>
        <taxon>Anura</taxon>
        <taxon>Pipoidea</taxon>
        <taxon>Pipidae</taxon>
        <taxon>Xenopodinae</taxon>
        <taxon>Xenopus</taxon>
        <taxon>Xenopus</taxon>
    </lineage>
</organism>
<proteinExistence type="predicted"/>
<evidence type="ECO:0000313" key="2">
    <source>
        <dbReference type="EMBL" id="OCT55644.1"/>
    </source>
</evidence>
<accession>A0A974BPA2</accession>
<name>A0A974BPA2_XENLA</name>